<dbReference type="SMART" id="SM01204">
    <property type="entry name" value="FIST_C"/>
    <property type="match status" value="1"/>
</dbReference>
<dbReference type="PANTHER" id="PTHR14939">
    <property type="entry name" value="F-BOX ONLY PROTEIN 22"/>
    <property type="match status" value="1"/>
</dbReference>
<comment type="caution">
    <text evidence="2">The sequence shown here is derived from an EMBL/GenBank/DDBJ whole genome shotgun (WGS) entry which is preliminary data.</text>
</comment>
<reference evidence="2 3" key="1">
    <citation type="submission" date="2024-02" db="EMBL/GenBank/DDBJ databases">
        <title>Chromosome-scale genome assembly of the rough periwinkle Littorina saxatilis.</title>
        <authorList>
            <person name="De Jode A."/>
            <person name="Faria R."/>
            <person name="Formenti G."/>
            <person name="Sims Y."/>
            <person name="Smith T.P."/>
            <person name="Tracey A."/>
            <person name="Wood J.M.D."/>
            <person name="Zagrodzka Z.B."/>
            <person name="Johannesson K."/>
            <person name="Butlin R.K."/>
            <person name="Leder E.H."/>
        </authorList>
    </citation>
    <scope>NUCLEOTIDE SEQUENCE [LARGE SCALE GENOMIC DNA]</scope>
    <source>
        <strain evidence="2">Snail1</strain>
        <tissue evidence="2">Muscle</tissue>
    </source>
</reference>
<dbReference type="Pfam" id="PF00646">
    <property type="entry name" value="F-box"/>
    <property type="match status" value="1"/>
</dbReference>
<dbReference type="EMBL" id="JBAMIC010000001">
    <property type="protein sequence ID" value="KAK7116241.1"/>
    <property type="molecule type" value="Genomic_DNA"/>
</dbReference>
<gene>
    <name evidence="2" type="ORF">V1264_001958</name>
</gene>
<dbReference type="GO" id="GO:0000209">
    <property type="term" value="P:protein polyubiquitination"/>
    <property type="evidence" value="ECO:0007669"/>
    <property type="project" value="TreeGrafter"/>
</dbReference>
<dbReference type="Pfam" id="PF10442">
    <property type="entry name" value="FIST_C"/>
    <property type="match status" value="1"/>
</dbReference>
<evidence type="ECO:0000313" key="2">
    <source>
        <dbReference type="EMBL" id="KAK7116241.1"/>
    </source>
</evidence>
<keyword evidence="3" id="KW-1185">Reference proteome</keyword>
<feature type="domain" description="FIST C-domain" evidence="1">
    <location>
        <begin position="257"/>
        <end position="397"/>
    </location>
</feature>
<dbReference type="GO" id="GO:0032436">
    <property type="term" value="P:positive regulation of proteasomal ubiquitin-dependent protein catabolic process"/>
    <property type="evidence" value="ECO:0007669"/>
    <property type="project" value="TreeGrafter"/>
</dbReference>
<dbReference type="PANTHER" id="PTHR14939:SF5">
    <property type="entry name" value="F-BOX ONLY PROTEIN 22"/>
    <property type="match status" value="1"/>
</dbReference>
<dbReference type="InterPro" id="IPR019494">
    <property type="entry name" value="FIST_C"/>
</dbReference>
<evidence type="ECO:0000313" key="3">
    <source>
        <dbReference type="Proteomes" id="UP001374579"/>
    </source>
</evidence>
<evidence type="ECO:0000259" key="1">
    <source>
        <dbReference type="SMART" id="SM01204"/>
    </source>
</evidence>
<protein>
    <recommendedName>
        <fullName evidence="1">FIST C-domain domain-containing protein</fullName>
    </recommendedName>
</protein>
<name>A0AAN9C2I8_9CAEN</name>
<proteinExistence type="predicted"/>
<dbReference type="InterPro" id="IPR001810">
    <property type="entry name" value="F-box_dom"/>
</dbReference>
<organism evidence="2 3">
    <name type="scientific">Littorina saxatilis</name>
    <dbReference type="NCBI Taxonomy" id="31220"/>
    <lineage>
        <taxon>Eukaryota</taxon>
        <taxon>Metazoa</taxon>
        <taxon>Spiralia</taxon>
        <taxon>Lophotrochozoa</taxon>
        <taxon>Mollusca</taxon>
        <taxon>Gastropoda</taxon>
        <taxon>Caenogastropoda</taxon>
        <taxon>Littorinimorpha</taxon>
        <taxon>Littorinoidea</taxon>
        <taxon>Littorinidae</taxon>
        <taxon>Littorina</taxon>
    </lineage>
</organism>
<dbReference type="InterPro" id="IPR036047">
    <property type="entry name" value="F-box-like_dom_sf"/>
</dbReference>
<accession>A0AAN9C2I8</accession>
<dbReference type="SUPFAM" id="SSF81383">
    <property type="entry name" value="F-box domain"/>
    <property type="match status" value="1"/>
</dbReference>
<sequence length="422" mass="47787">MAEMEQTEQIDGSTNVLMFPQIVKKAFQFLPAKHICNAARVCKLWRDEAGIVLRQRRQYSWQLFDEENCVGATESDPSNIWTKIQEFLKNLSFRPTAVLLFLTGDLWDECMQKRGKRAGKRAKKEKDLNLYANLPPECRVLWSITSGIVGTTSDLSRTEEKEEGETAAVICFGHHPGIQIIPCKSQYRPENYFDHTFRTFNSPTDRPELIDVKALLLMPHGYHASLHDLSDIDLCEKFRRPLLFGGIPDNCFIHGPMLDESAKFLHPEQKAEVYLERGDCDSGACSSPQYTLCGLAQKKTKSNYPGQVLVYGKQVQVACVRLSQDVETESLAEETVLKLKEKCKEFPVQNSVAFMFACVVRGEAHYGKENVESAVFRKHFPTTPLVGFFGNGEIGCDFPIEVGEPHRLNHGYSTFITLICFP</sequence>
<dbReference type="Proteomes" id="UP001374579">
    <property type="component" value="Unassembled WGS sequence"/>
</dbReference>
<dbReference type="AlphaFoldDB" id="A0AAN9C2I8"/>